<dbReference type="PROSITE" id="PS01125">
    <property type="entry name" value="ROK"/>
    <property type="match status" value="1"/>
</dbReference>
<proteinExistence type="inferred from homology"/>
<comment type="similarity">
    <text evidence="1">Belongs to the ROK (NagC/XylR) family.</text>
</comment>
<dbReference type="PANTHER" id="PTHR18964">
    <property type="entry name" value="ROK (REPRESSOR, ORF, KINASE) FAMILY"/>
    <property type="match status" value="1"/>
</dbReference>
<evidence type="ECO:0000256" key="1">
    <source>
        <dbReference type="ARBA" id="ARBA00006479"/>
    </source>
</evidence>
<sequence length="319" mass="32864">MEKLVAGIDLGGTKIQAVVLDRERVLGSARAATPQEGADSVMAAVVEAVKTALHNAETSGSALAAVGIGTPGTIDQRGGVANAPNLPGFEKPEPVPLAAGLSKRFGGIKVKVDNDVRVAVLGEWKRGAGRPFTDFLGVFVGTGVGGGLVLDGKIRHGLGAAGEIGHTTVKPGGRKCGCGRDGHLEAYAGRRMIEATARRWQGDGRKTKLFQIMKDKGRDRLTSGVIAKALDKHDAVAQELVDQAVWALGVALSNAQNLLDVEAIIVGGGLGDRLGKPFIDRVAEAAQPLLLVPERPPQFLPTQLGDLSGAVGAAVLAAP</sequence>
<dbReference type="InterPro" id="IPR000600">
    <property type="entry name" value="ROK"/>
</dbReference>
<evidence type="ECO:0000313" key="2">
    <source>
        <dbReference type="EMBL" id="MBJ7602235.1"/>
    </source>
</evidence>
<dbReference type="SUPFAM" id="SSF53067">
    <property type="entry name" value="Actin-like ATPase domain"/>
    <property type="match status" value="1"/>
</dbReference>
<evidence type="ECO:0000313" key="3">
    <source>
        <dbReference type="Proteomes" id="UP000620075"/>
    </source>
</evidence>
<dbReference type="Pfam" id="PF00480">
    <property type="entry name" value="ROK"/>
    <property type="match status" value="1"/>
</dbReference>
<dbReference type="Gene3D" id="3.30.420.40">
    <property type="match status" value="2"/>
</dbReference>
<comment type="caution">
    <text evidence="2">The sequence shown here is derived from an EMBL/GenBank/DDBJ whole genome shotgun (WGS) entry which is preliminary data.</text>
</comment>
<dbReference type="RefSeq" id="WP_338176635.1">
    <property type="nucleotide sequence ID" value="NZ_JAEKNQ010000018.1"/>
</dbReference>
<dbReference type="AlphaFoldDB" id="A0A934KHK3"/>
<accession>A0A934KHK3</accession>
<dbReference type="EMBL" id="JAEKNQ010000018">
    <property type="protein sequence ID" value="MBJ7602235.1"/>
    <property type="molecule type" value="Genomic_DNA"/>
</dbReference>
<dbReference type="PANTHER" id="PTHR18964:SF149">
    <property type="entry name" value="BIFUNCTIONAL UDP-N-ACETYLGLUCOSAMINE 2-EPIMERASE_N-ACETYLMANNOSAMINE KINASE"/>
    <property type="match status" value="1"/>
</dbReference>
<dbReference type="InterPro" id="IPR049874">
    <property type="entry name" value="ROK_cs"/>
</dbReference>
<gene>
    <name evidence="2" type="ORF">JF888_03430</name>
</gene>
<dbReference type="Proteomes" id="UP000620075">
    <property type="component" value="Unassembled WGS sequence"/>
</dbReference>
<name>A0A934KHK3_9BACT</name>
<organism evidence="2 3">
    <name type="scientific">Candidatus Dormiibacter inghamiae</name>
    <dbReference type="NCBI Taxonomy" id="3127013"/>
    <lineage>
        <taxon>Bacteria</taxon>
        <taxon>Bacillati</taxon>
        <taxon>Candidatus Dormiibacterota</taxon>
        <taxon>Candidatus Dormibacteria</taxon>
        <taxon>Candidatus Dormibacterales</taxon>
        <taxon>Candidatus Dormibacteraceae</taxon>
        <taxon>Candidatus Dormiibacter</taxon>
    </lineage>
</organism>
<dbReference type="InterPro" id="IPR043129">
    <property type="entry name" value="ATPase_NBD"/>
</dbReference>
<protein>
    <submittedName>
        <fullName evidence="2">ROK family protein</fullName>
    </submittedName>
</protein>
<reference evidence="2 3" key="1">
    <citation type="submission" date="2020-10" db="EMBL/GenBank/DDBJ databases">
        <title>Ca. Dormibacterota MAGs.</title>
        <authorList>
            <person name="Montgomery K."/>
        </authorList>
    </citation>
    <scope>NUCLEOTIDE SEQUENCE [LARGE SCALE GENOMIC DNA]</scope>
    <source>
        <strain evidence="2">SC8811_S16_3</strain>
    </source>
</reference>